<dbReference type="PANTHER" id="PTHR21666">
    <property type="entry name" value="PEPTIDASE-RELATED"/>
    <property type="match status" value="1"/>
</dbReference>
<feature type="domain" description="M23ase beta-sheet core" evidence="1">
    <location>
        <begin position="164"/>
        <end position="210"/>
    </location>
</feature>
<evidence type="ECO:0000313" key="2">
    <source>
        <dbReference type="EMBL" id="TYL54001.1"/>
    </source>
</evidence>
<name>A0A5S4V9J7_9MICO</name>
<dbReference type="GO" id="GO:0004222">
    <property type="term" value="F:metalloendopeptidase activity"/>
    <property type="evidence" value="ECO:0007669"/>
    <property type="project" value="TreeGrafter"/>
</dbReference>
<dbReference type="Gene3D" id="2.70.70.10">
    <property type="entry name" value="Glucose Permease (Domain IIA)"/>
    <property type="match status" value="1"/>
</dbReference>
<dbReference type="RefSeq" id="WP_148733465.1">
    <property type="nucleotide sequence ID" value="NZ_VSSB01000001.1"/>
</dbReference>
<gene>
    <name evidence="2" type="ORF">FYC51_10390</name>
</gene>
<dbReference type="InterPro" id="IPR050570">
    <property type="entry name" value="Cell_wall_metabolism_enzyme"/>
</dbReference>
<dbReference type="SUPFAM" id="SSF51261">
    <property type="entry name" value="Duplicated hybrid motif"/>
    <property type="match status" value="1"/>
</dbReference>
<keyword evidence="3" id="KW-1185">Reference proteome</keyword>
<comment type="caution">
    <text evidence="2">The sequence shown here is derived from an EMBL/GenBank/DDBJ whole genome shotgun (WGS) entry which is preliminary data.</text>
</comment>
<evidence type="ECO:0000313" key="3">
    <source>
        <dbReference type="Proteomes" id="UP000325243"/>
    </source>
</evidence>
<protein>
    <submittedName>
        <fullName evidence="2">M23 family metallopeptidase</fullName>
    </submittedName>
</protein>
<accession>A0A5S4V9J7</accession>
<dbReference type="InterPro" id="IPR011055">
    <property type="entry name" value="Dup_hybrid_motif"/>
</dbReference>
<dbReference type="InterPro" id="IPR016047">
    <property type="entry name" value="M23ase_b-sheet_dom"/>
</dbReference>
<dbReference type="PANTHER" id="PTHR21666:SF270">
    <property type="entry name" value="MUREIN HYDROLASE ACTIVATOR ENVC"/>
    <property type="match status" value="1"/>
</dbReference>
<dbReference type="Pfam" id="PF01551">
    <property type="entry name" value="Peptidase_M23"/>
    <property type="match status" value="1"/>
</dbReference>
<reference evidence="2 3" key="1">
    <citation type="submission" date="2019-08" db="EMBL/GenBank/DDBJ databases">
        <authorList>
            <person name="Hu J."/>
        </authorList>
    </citation>
    <scope>NUCLEOTIDE SEQUENCE [LARGE SCALE GENOMIC DNA]</scope>
    <source>
        <strain evidence="2 3">NEAU-184</strain>
    </source>
</reference>
<dbReference type="CDD" id="cd12797">
    <property type="entry name" value="M23_peptidase"/>
    <property type="match status" value="1"/>
</dbReference>
<dbReference type="AlphaFoldDB" id="A0A5S4V9J7"/>
<organism evidence="2 3">
    <name type="scientific">Agromyces mariniharenae</name>
    <dbReference type="NCBI Taxonomy" id="2604423"/>
    <lineage>
        <taxon>Bacteria</taxon>
        <taxon>Bacillati</taxon>
        <taxon>Actinomycetota</taxon>
        <taxon>Actinomycetes</taxon>
        <taxon>Micrococcales</taxon>
        <taxon>Microbacteriaceae</taxon>
        <taxon>Agromyces</taxon>
    </lineage>
</organism>
<sequence>MAGAGASDSSAGALDERPVVVDFPLRGEGWMAVTTPAHRVPSHGTDMLGQRYAYDFVKVDDRPGVHVHPGGSWRTETVGGRTRECYAWGQPIHAPFDGEVVAAVDGMAEREWIVPTGEIFRMLKNAVTFTPDKLPSIMGNHVLLRAALPAQVGRVGRAGGTGPVYAGFAHIAPGTVAVESGQRVAAGDLLGHVGHTGNSTSPHLHFQLMDSPDLMTANGIPCAFRAYEVLRDGVWEPVADGVPGRRERIRSVTAHS</sequence>
<dbReference type="EMBL" id="VSSB01000001">
    <property type="protein sequence ID" value="TYL54001.1"/>
    <property type="molecule type" value="Genomic_DNA"/>
</dbReference>
<evidence type="ECO:0000259" key="1">
    <source>
        <dbReference type="Pfam" id="PF01551"/>
    </source>
</evidence>
<proteinExistence type="predicted"/>
<dbReference type="Proteomes" id="UP000325243">
    <property type="component" value="Unassembled WGS sequence"/>
</dbReference>